<evidence type="ECO:0000313" key="3">
    <source>
        <dbReference type="Proteomes" id="UP000054350"/>
    </source>
</evidence>
<reference evidence="3" key="2">
    <citation type="submission" date="2009-11" db="EMBL/GenBank/DDBJ databases">
        <title>The Genome Sequence of Allomyces macrogynus strain ATCC 38327.</title>
        <authorList>
            <consortium name="The Broad Institute Genome Sequencing Platform"/>
            <person name="Russ C."/>
            <person name="Cuomo C."/>
            <person name="Shea T."/>
            <person name="Young S.K."/>
            <person name="Zeng Q."/>
            <person name="Koehrsen M."/>
            <person name="Haas B."/>
            <person name="Borodovsky M."/>
            <person name="Guigo R."/>
            <person name="Alvarado L."/>
            <person name="Berlin A."/>
            <person name="Borenstein D."/>
            <person name="Chen Z."/>
            <person name="Engels R."/>
            <person name="Freedman E."/>
            <person name="Gellesch M."/>
            <person name="Goldberg J."/>
            <person name="Griggs A."/>
            <person name="Gujja S."/>
            <person name="Heiman D."/>
            <person name="Hepburn T."/>
            <person name="Howarth C."/>
            <person name="Jen D."/>
            <person name="Larson L."/>
            <person name="Lewis B."/>
            <person name="Mehta T."/>
            <person name="Park D."/>
            <person name="Pearson M."/>
            <person name="Roberts A."/>
            <person name="Saif S."/>
            <person name="Shenoy N."/>
            <person name="Sisk P."/>
            <person name="Stolte C."/>
            <person name="Sykes S."/>
            <person name="Walk T."/>
            <person name="White J."/>
            <person name="Yandava C."/>
            <person name="Burger G."/>
            <person name="Gray M.W."/>
            <person name="Holland P.W.H."/>
            <person name="King N."/>
            <person name="Lang F.B.F."/>
            <person name="Roger A.J."/>
            <person name="Ruiz-Trillo I."/>
            <person name="Lander E."/>
            <person name="Nusbaum C."/>
        </authorList>
    </citation>
    <scope>NUCLEOTIDE SEQUENCE [LARGE SCALE GENOMIC DNA]</scope>
    <source>
        <strain evidence="3">ATCC 38327</strain>
    </source>
</reference>
<evidence type="ECO:0000313" key="2">
    <source>
        <dbReference type="EMBL" id="KNE60989.1"/>
    </source>
</evidence>
<sequence>MAPSRPTHGFVGTSARFLADYLVSCALLASVPAPLSTDLDLQRVFSTAPATLASASAAVPIDTAILALYTARLAPVPLPAPEWPPLHRDDAEWFLHSVLDRDRHLASAGVELTHDGWVQLNPRDAASVIADAIRRSETDPDPSLAARARSVWRDAVPPRPTAWHAVLDRLLLESRTQAPVRTARRLLGALVDLVKRGEVEVVGNRHVRSIGFVEVKGWAPVLVAPLVTSCGVAVLERVVAGMPRMVVSQVDAVRIVTRAAGWTEDVRRYAPARRAAACAVVHVLVAAGVFSDENVSDGVYRVVLPPPPSHRLATALATALPTAHRLPASHPHYPLLASFLYHARTPPPPASHVVTTGVADAVPDPNAPNIVLPVAVPTVVFDPVLGTAGARPLAEVVDMLVRSARDAERAVSGGAGPAGGMCMCARLGVAEGLVWREWRAGNVVVYRREKEGRKRTAPGGAGDGHVRKARRGEGGDRVGMEEVEEGQVRQGEEEEEEEEGARYGLPKDKGDWLVALA</sequence>
<dbReference type="Proteomes" id="UP000054350">
    <property type="component" value="Unassembled WGS sequence"/>
</dbReference>
<dbReference type="VEuPathDB" id="FungiDB:AMAG_06753"/>
<dbReference type="AlphaFoldDB" id="A0A0L0SEZ0"/>
<proteinExistence type="predicted"/>
<name>A0A0L0SEZ0_ALLM3</name>
<feature type="region of interest" description="Disordered" evidence="1">
    <location>
        <begin position="450"/>
        <end position="517"/>
    </location>
</feature>
<gene>
    <name evidence="2" type="ORF">AMAG_06753</name>
</gene>
<protein>
    <submittedName>
        <fullName evidence="2">Uncharacterized protein</fullName>
    </submittedName>
</protein>
<keyword evidence="3" id="KW-1185">Reference proteome</keyword>
<dbReference type="EMBL" id="GG745337">
    <property type="protein sequence ID" value="KNE60989.1"/>
    <property type="molecule type" value="Genomic_DNA"/>
</dbReference>
<evidence type="ECO:0000256" key="1">
    <source>
        <dbReference type="SAM" id="MobiDB-lite"/>
    </source>
</evidence>
<dbReference type="OrthoDB" id="10452738at2759"/>
<organism evidence="2 3">
    <name type="scientific">Allomyces macrogynus (strain ATCC 38327)</name>
    <name type="common">Allomyces javanicus var. macrogynus</name>
    <dbReference type="NCBI Taxonomy" id="578462"/>
    <lineage>
        <taxon>Eukaryota</taxon>
        <taxon>Fungi</taxon>
        <taxon>Fungi incertae sedis</taxon>
        <taxon>Blastocladiomycota</taxon>
        <taxon>Blastocladiomycetes</taxon>
        <taxon>Blastocladiales</taxon>
        <taxon>Blastocladiaceae</taxon>
        <taxon>Allomyces</taxon>
    </lineage>
</organism>
<accession>A0A0L0SEZ0</accession>
<feature type="compositionally biased region" description="Basic and acidic residues" evidence="1">
    <location>
        <begin position="471"/>
        <end position="491"/>
    </location>
</feature>
<reference evidence="2 3" key="1">
    <citation type="submission" date="2009-11" db="EMBL/GenBank/DDBJ databases">
        <title>Annotation of Allomyces macrogynus ATCC 38327.</title>
        <authorList>
            <consortium name="The Broad Institute Genome Sequencing Platform"/>
            <person name="Russ C."/>
            <person name="Cuomo C."/>
            <person name="Burger G."/>
            <person name="Gray M.W."/>
            <person name="Holland P.W.H."/>
            <person name="King N."/>
            <person name="Lang F.B.F."/>
            <person name="Roger A.J."/>
            <person name="Ruiz-Trillo I."/>
            <person name="Young S.K."/>
            <person name="Zeng Q."/>
            <person name="Gargeya S."/>
            <person name="Fitzgerald M."/>
            <person name="Haas B."/>
            <person name="Abouelleil A."/>
            <person name="Alvarado L."/>
            <person name="Arachchi H.M."/>
            <person name="Berlin A."/>
            <person name="Chapman S.B."/>
            <person name="Gearin G."/>
            <person name="Goldberg J."/>
            <person name="Griggs A."/>
            <person name="Gujja S."/>
            <person name="Hansen M."/>
            <person name="Heiman D."/>
            <person name="Howarth C."/>
            <person name="Larimer J."/>
            <person name="Lui A."/>
            <person name="MacDonald P.J.P."/>
            <person name="McCowen C."/>
            <person name="Montmayeur A."/>
            <person name="Murphy C."/>
            <person name="Neiman D."/>
            <person name="Pearson M."/>
            <person name="Priest M."/>
            <person name="Roberts A."/>
            <person name="Saif S."/>
            <person name="Shea T."/>
            <person name="Sisk P."/>
            <person name="Stolte C."/>
            <person name="Sykes S."/>
            <person name="Wortman J."/>
            <person name="Nusbaum C."/>
            <person name="Birren B."/>
        </authorList>
    </citation>
    <scope>NUCLEOTIDE SEQUENCE [LARGE SCALE GENOMIC DNA]</scope>
    <source>
        <strain evidence="2 3">ATCC 38327</strain>
    </source>
</reference>